<accession>A0A1J1C2Z0</accession>
<feature type="transmembrane region" description="Helical" evidence="7">
    <location>
        <begin position="251"/>
        <end position="270"/>
    </location>
</feature>
<proteinExistence type="inferred from homology"/>
<feature type="transmembrane region" description="Helical" evidence="7">
    <location>
        <begin position="386"/>
        <end position="403"/>
    </location>
</feature>
<comment type="subcellular location">
    <subcellularLocation>
        <location evidence="1">Endomembrane system</location>
        <topology evidence="1">Multi-pass membrane protein</topology>
    </subcellularLocation>
</comment>
<dbReference type="PANTHER" id="PTHR43337:SF1">
    <property type="entry name" value="XANTHINE_URACIL PERMEASE C887.17-RELATED"/>
    <property type="match status" value="1"/>
</dbReference>
<evidence type="ECO:0000256" key="7">
    <source>
        <dbReference type="SAM" id="Phobius"/>
    </source>
</evidence>
<dbReference type="GO" id="GO:0005345">
    <property type="term" value="F:purine nucleobase transmembrane transporter activity"/>
    <property type="evidence" value="ECO:0007669"/>
    <property type="project" value="TreeGrafter"/>
</dbReference>
<keyword evidence="3" id="KW-0813">Transport</keyword>
<dbReference type="AlphaFoldDB" id="A0A1J1C2Z0"/>
<evidence type="ECO:0000256" key="5">
    <source>
        <dbReference type="ARBA" id="ARBA00022989"/>
    </source>
</evidence>
<dbReference type="InterPro" id="IPR045018">
    <property type="entry name" value="Azg-like"/>
</dbReference>
<feature type="transmembrane region" description="Helical" evidence="7">
    <location>
        <begin position="158"/>
        <end position="178"/>
    </location>
</feature>
<sequence length="499" mass="54443">MPINSYTFDRFPPKDVRDSLPNQVTRHYVDKVCDARFNVLKKAFIFIKMLFVHHEWGGSMLQRLFCVEGERFELRNEIIGGITTFLASMYIIVVNPAILSKSGMPFSGVLTATVLVSAFSSIAMGIYAKNPILIAPGMGLNAFFTYSVALAMDVSWQTALGAVFWSGVIFVLLSVFNIRTYIVRAIPRQLRFALAGGIGLFISLIGLENARFIVSSPATILTIGDLNSVTLTFVIGLLFTAVLVARRVHGALVMGIIFTTLLAWPIGRFWGDATALFGQPTLVELKGFMSRPDFSLIFSLDLYGSLKLAFLPVIFAFLFTDLFDSLSTFIGVAEAGRLLDENGEPRNIKQSLIVDAFATLISGILGTSSGTSYIESAAGIEEGGRTGLTAVVAGLLFLPFMFFSPLLSIVPAIATAPALVLVGVFMMQPVAKINWFKYDDAIPAFLSFILIPLTYSITQGIIWGFLSWTAIKLLTGKKQEVSPTLLAIDLFAILALILK</sequence>
<feature type="transmembrane region" description="Helical" evidence="7">
    <location>
        <begin position="219"/>
        <end position="244"/>
    </location>
</feature>
<protein>
    <submittedName>
        <fullName evidence="8">Putative MFS transporter, AGZA family, xanthine/uracil permease</fullName>
    </submittedName>
</protein>
<dbReference type="GO" id="GO:0012505">
    <property type="term" value="C:endomembrane system"/>
    <property type="evidence" value="ECO:0007669"/>
    <property type="project" value="UniProtKB-SubCell"/>
</dbReference>
<feature type="transmembrane region" description="Helical" evidence="7">
    <location>
        <begin position="481"/>
        <end position="498"/>
    </location>
</feature>
<feature type="transmembrane region" description="Helical" evidence="7">
    <location>
        <begin position="352"/>
        <end position="374"/>
    </location>
</feature>
<dbReference type="InterPro" id="IPR006043">
    <property type="entry name" value="NCS2"/>
</dbReference>
<feature type="transmembrane region" description="Helical" evidence="7">
    <location>
        <begin position="78"/>
        <end position="98"/>
    </location>
</feature>
<feature type="transmembrane region" description="Helical" evidence="7">
    <location>
        <begin position="133"/>
        <end position="152"/>
    </location>
</feature>
<gene>
    <name evidence="8" type="ORF">Cabys_175</name>
</gene>
<dbReference type="Proteomes" id="UP000183868">
    <property type="component" value="Chromosome"/>
</dbReference>
<keyword evidence="6 7" id="KW-0472">Membrane</keyword>
<evidence type="ECO:0000256" key="1">
    <source>
        <dbReference type="ARBA" id="ARBA00004127"/>
    </source>
</evidence>
<evidence type="ECO:0000256" key="4">
    <source>
        <dbReference type="ARBA" id="ARBA00022692"/>
    </source>
</evidence>
<feature type="transmembrane region" description="Helical" evidence="7">
    <location>
        <begin position="442"/>
        <end position="469"/>
    </location>
</feature>
<dbReference type="KEGG" id="caby:Cabys_175"/>
<dbReference type="PANTHER" id="PTHR43337">
    <property type="entry name" value="XANTHINE/URACIL PERMEASE C887.17-RELATED"/>
    <property type="match status" value="1"/>
</dbReference>
<reference evidence="8 9" key="1">
    <citation type="submission" date="2016-11" db="EMBL/GenBank/DDBJ databases">
        <title>Genomic analysis of Caldithrix abyssi and proposal of a novel bacterial phylum Caldithrichaeota.</title>
        <authorList>
            <person name="Kublanov I."/>
            <person name="Sigalova O."/>
            <person name="Gavrilov S."/>
            <person name="Lebedinsky A."/>
            <person name="Ivanova N."/>
            <person name="Daum C."/>
            <person name="Reddy T."/>
            <person name="Klenk H.P."/>
            <person name="Goker M."/>
            <person name="Reva O."/>
            <person name="Miroshnichenko M."/>
            <person name="Kyprides N."/>
            <person name="Woyke T."/>
            <person name="Gelfand M."/>
        </authorList>
    </citation>
    <scope>NUCLEOTIDE SEQUENCE [LARGE SCALE GENOMIC DNA]</scope>
    <source>
        <strain evidence="8 9">LF13</strain>
    </source>
</reference>
<comment type="similarity">
    <text evidence="2">Belongs to the nucleobase:cation symporter-2 (NCS2) (TC 2.A.40) family. Azg-like subfamily.</text>
</comment>
<feature type="transmembrane region" description="Helical" evidence="7">
    <location>
        <begin position="190"/>
        <end position="207"/>
    </location>
</feature>
<dbReference type="GO" id="GO:0005886">
    <property type="term" value="C:plasma membrane"/>
    <property type="evidence" value="ECO:0007669"/>
    <property type="project" value="TreeGrafter"/>
</dbReference>
<evidence type="ECO:0000256" key="2">
    <source>
        <dbReference type="ARBA" id="ARBA00005697"/>
    </source>
</evidence>
<organism evidence="8 9">
    <name type="scientific">Caldithrix abyssi DSM 13497</name>
    <dbReference type="NCBI Taxonomy" id="880073"/>
    <lineage>
        <taxon>Bacteria</taxon>
        <taxon>Pseudomonadati</taxon>
        <taxon>Calditrichota</taxon>
        <taxon>Calditrichia</taxon>
        <taxon>Calditrichales</taxon>
        <taxon>Calditrichaceae</taxon>
        <taxon>Caldithrix</taxon>
    </lineage>
</organism>
<keyword evidence="5 7" id="KW-1133">Transmembrane helix</keyword>
<evidence type="ECO:0000256" key="6">
    <source>
        <dbReference type="ARBA" id="ARBA00023136"/>
    </source>
</evidence>
<evidence type="ECO:0000313" key="8">
    <source>
        <dbReference type="EMBL" id="APF16926.1"/>
    </source>
</evidence>
<dbReference type="EMBL" id="CP018099">
    <property type="protein sequence ID" value="APF16926.1"/>
    <property type="molecule type" value="Genomic_DNA"/>
</dbReference>
<name>A0A1J1C2Z0_CALAY</name>
<evidence type="ECO:0000256" key="3">
    <source>
        <dbReference type="ARBA" id="ARBA00022448"/>
    </source>
</evidence>
<dbReference type="Pfam" id="PF00860">
    <property type="entry name" value="Xan_ur_permease"/>
    <property type="match status" value="1"/>
</dbReference>
<keyword evidence="4 7" id="KW-0812">Transmembrane</keyword>
<feature type="transmembrane region" description="Helical" evidence="7">
    <location>
        <begin position="104"/>
        <end position="126"/>
    </location>
</feature>
<evidence type="ECO:0000313" key="9">
    <source>
        <dbReference type="Proteomes" id="UP000183868"/>
    </source>
</evidence>